<dbReference type="AlphaFoldDB" id="A0AAP6WNH6"/>
<dbReference type="RefSeq" id="WP_003459685.1">
    <property type="nucleotide sequence ID" value="NZ_CATNWT010000001.1"/>
</dbReference>
<feature type="coiled-coil region" evidence="1">
    <location>
        <begin position="55"/>
        <end position="82"/>
    </location>
</feature>
<protein>
    <submittedName>
        <fullName evidence="2">Uncharacterized protein</fullName>
    </submittedName>
</protein>
<sequence>MKRVDIVNKLDGLRKDFSEYTSIECRKEDEELIECAIEELNTEDAKKIYTLQFLLGERDKEIELLKKENQELKKELEIQRWAFKGLKSAYDSISKTEEVNGD</sequence>
<accession>A0AAP6WNH6</accession>
<organism evidence="2 3">
    <name type="scientific">Clostridium perfringens</name>
    <dbReference type="NCBI Taxonomy" id="1502"/>
    <lineage>
        <taxon>Bacteria</taxon>
        <taxon>Bacillati</taxon>
        <taxon>Bacillota</taxon>
        <taxon>Clostridia</taxon>
        <taxon>Eubacteriales</taxon>
        <taxon>Clostridiaceae</taxon>
        <taxon>Clostridium</taxon>
    </lineage>
</organism>
<comment type="caution">
    <text evidence="2">The sequence shown here is derived from an EMBL/GenBank/DDBJ whole genome shotgun (WGS) entry which is preliminary data.</text>
</comment>
<dbReference type="Proteomes" id="UP000481454">
    <property type="component" value="Unassembled WGS sequence"/>
</dbReference>
<proteinExistence type="predicted"/>
<evidence type="ECO:0000256" key="1">
    <source>
        <dbReference type="SAM" id="Coils"/>
    </source>
</evidence>
<evidence type="ECO:0000313" key="2">
    <source>
        <dbReference type="EMBL" id="NGU29524.1"/>
    </source>
</evidence>
<keyword evidence="1" id="KW-0175">Coiled coil</keyword>
<name>A0AAP6WNH6_CLOPF</name>
<gene>
    <name evidence="2" type="ORF">G6Z34_05260</name>
</gene>
<dbReference type="EMBL" id="JAALLZ010000001">
    <property type="protein sequence ID" value="NGU29524.1"/>
    <property type="molecule type" value="Genomic_DNA"/>
</dbReference>
<evidence type="ECO:0000313" key="3">
    <source>
        <dbReference type="Proteomes" id="UP000481454"/>
    </source>
</evidence>
<reference evidence="2 3" key="1">
    <citation type="submission" date="2020-02" db="EMBL/GenBank/DDBJ databases">
        <title>Genomic Insights into the Phylogeny and Genetic Plasticity of the Human and Animal Enteric Pathogen Clostridium perfringens.</title>
        <authorList>
            <person name="Feng Y."/>
            <person name="Hu Y."/>
        </authorList>
    </citation>
    <scope>NUCLEOTIDE SEQUENCE [LARGE SCALE GENOMIC DNA]</scope>
    <source>
        <strain evidence="2 3">CP-40</strain>
    </source>
</reference>